<evidence type="ECO:0000313" key="2">
    <source>
        <dbReference type="EMBL" id="CZT09899.1"/>
    </source>
</evidence>
<dbReference type="PANTHER" id="PTHR47332">
    <property type="entry name" value="SET DOMAIN-CONTAINING PROTEIN 5"/>
    <property type="match status" value="1"/>
</dbReference>
<dbReference type="PANTHER" id="PTHR47332:SF2">
    <property type="entry name" value="SET-6"/>
    <property type="match status" value="1"/>
</dbReference>
<dbReference type="SMART" id="SM00317">
    <property type="entry name" value="SET"/>
    <property type="match status" value="1"/>
</dbReference>
<keyword evidence="3" id="KW-1185">Reference proteome</keyword>
<proteinExistence type="predicted"/>
<dbReference type="SUPFAM" id="SSF82199">
    <property type="entry name" value="SET domain"/>
    <property type="match status" value="1"/>
</dbReference>
<protein>
    <recommendedName>
        <fullName evidence="1">SET domain-containing protein</fullName>
    </recommendedName>
</protein>
<dbReference type="CDD" id="cd20071">
    <property type="entry name" value="SET_SMYD"/>
    <property type="match status" value="1"/>
</dbReference>
<dbReference type="Proteomes" id="UP000178912">
    <property type="component" value="Unassembled WGS sequence"/>
</dbReference>
<reference evidence="3" key="1">
    <citation type="submission" date="2016-03" db="EMBL/GenBank/DDBJ databases">
        <authorList>
            <person name="Guldener U."/>
        </authorList>
    </citation>
    <scope>NUCLEOTIDE SEQUENCE [LARGE SCALE GENOMIC DNA]</scope>
    <source>
        <strain evidence="3">04CH-RAC-A.6.1</strain>
    </source>
</reference>
<gene>
    <name evidence="2" type="ORF">RAG0_14499</name>
</gene>
<dbReference type="Pfam" id="PF00856">
    <property type="entry name" value="SET"/>
    <property type="match status" value="1"/>
</dbReference>
<dbReference type="OrthoDB" id="265717at2759"/>
<evidence type="ECO:0000259" key="1">
    <source>
        <dbReference type="PROSITE" id="PS50280"/>
    </source>
</evidence>
<dbReference type="Gene3D" id="2.170.270.10">
    <property type="entry name" value="SET domain"/>
    <property type="match status" value="1"/>
</dbReference>
<sequence length="336" mass="37689">MAPLPDNTTLACPEHMKEFPEDSKKVVSSNAISDVFKIRSVLGRGRGLFARINIAQGQLIAAESPFFTLPSIANFNITPEDLLQKFFALSLTEQQQFRALHDRNAEAVPSLLGIVHTNALDIDYNLDGIFPNFSFLNHSCVPKAHYSWNGNLEKGTLYAIDDIKKGSEIAMAYGGHQRGHWNFICSCETCASSSYELRRGDIKRARITTLQNQIIERAEIQHEGCLKDLREMKELLQDVYGNSTGAVLACVYFIASEVAASQSDLARSSVFAERAYGERLMCEGEDHPFVLKYGEVRDDLTLHYGYASTNFRETQVDTVPVGLGGEDFEDWLWTWE</sequence>
<dbReference type="InterPro" id="IPR053185">
    <property type="entry name" value="SET_domain_protein"/>
</dbReference>
<organism evidence="2 3">
    <name type="scientific">Rhynchosporium agropyri</name>
    <dbReference type="NCBI Taxonomy" id="914238"/>
    <lineage>
        <taxon>Eukaryota</taxon>
        <taxon>Fungi</taxon>
        <taxon>Dikarya</taxon>
        <taxon>Ascomycota</taxon>
        <taxon>Pezizomycotina</taxon>
        <taxon>Leotiomycetes</taxon>
        <taxon>Helotiales</taxon>
        <taxon>Ploettnerulaceae</taxon>
        <taxon>Rhynchosporium</taxon>
    </lineage>
</organism>
<dbReference type="EMBL" id="FJUX01000121">
    <property type="protein sequence ID" value="CZT09899.1"/>
    <property type="molecule type" value="Genomic_DNA"/>
</dbReference>
<dbReference type="PROSITE" id="PS50280">
    <property type="entry name" value="SET"/>
    <property type="match status" value="1"/>
</dbReference>
<evidence type="ECO:0000313" key="3">
    <source>
        <dbReference type="Proteomes" id="UP000178912"/>
    </source>
</evidence>
<feature type="domain" description="SET" evidence="1">
    <location>
        <begin position="34"/>
        <end position="174"/>
    </location>
</feature>
<dbReference type="InterPro" id="IPR001214">
    <property type="entry name" value="SET_dom"/>
</dbReference>
<name>A0A1E1LJD0_9HELO</name>
<dbReference type="AlphaFoldDB" id="A0A1E1LJD0"/>
<dbReference type="InterPro" id="IPR046341">
    <property type="entry name" value="SET_dom_sf"/>
</dbReference>
<accession>A0A1E1LJD0</accession>